<feature type="repeat" description="PPR" evidence="2">
    <location>
        <begin position="353"/>
        <end position="387"/>
    </location>
</feature>
<organism evidence="3 4">
    <name type="scientific">Colocasia esculenta</name>
    <name type="common">Wild taro</name>
    <name type="synonym">Arum esculentum</name>
    <dbReference type="NCBI Taxonomy" id="4460"/>
    <lineage>
        <taxon>Eukaryota</taxon>
        <taxon>Viridiplantae</taxon>
        <taxon>Streptophyta</taxon>
        <taxon>Embryophyta</taxon>
        <taxon>Tracheophyta</taxon>
        <taxon>Spermatophyta</taxon>
        <taxon>Magnoliopsida</taxon>
        <taxon>Liliopsida</taxon>
        <taxon>Araceae</taxon>
        <taxon>Aroideae</taxon>
        <taxon>Colocasieae</taxon>
        <taxon>Colocasia</taxon>
    </lineage>
</organism>
<dbReference type="GO" id="GO:0009451">
    <property type="term" value="P:RNA modification"/>
    <property type="evidence" value="ECO:0007669"/>
    <property type="project" value="InterPro"/>
</dbReference>
<dbReference type="FunFam" id="1.25.40.10:FF:000031">
    <property type="entry name" value="Pentatricopeptide repeat-containing protein mitochondrial"/>
    <property type="match status" value="1"/>
</dbReference>
<dbReference type="PANTHER" id="PTHR47926:SF420">
    <property type="entry name" value="REPEAT-CONTAINING PROTEIN, PUTATIVE-RELATED"/>
    <property type="match status" value="1"/>
</dbReference>
<feature type="repeat" description="PPR" evidence="2">
    <location>
        <begin position="150"/>
        <end position="184"/>
    </location>
</feature>
<dbReference type="NCBIfam" id="TIGR00756">
    <property type="entry name" value="PPR"/>
    <property type="match status" value="4"/>
</dbReference>
<dbReference type="EMBL" id="NMUH01007240">
    <property type="protein sequence ID" value="MQM16910.1"/>
    <property type="molecule type" value="Genomic_DNA"/>
</dbReference>
<dbReference type="InterPro" id="IPR002885">
    <property type="entry name" value="PPR_rpt"/>
</dbReference>
<feature type="repeat" description="PPR" evidence="2">
    <location>
        <begin position="251"/>
        <end position="285"/>
    </location>
</feature>
<sequence length="781" mass="87777">MISKLKTHHRRFLLPAALHHRRRLLPFCTTSAPAAHPPLPDELRFRNPQSANDHICNLCNRRLHREALHAFQSLQLRRPTFRLYPSTYAHLVLACSGLGDLAHGRWVHRHLVDSGVPLDVILCNHMLNMYGKCGALEYARELFEGMPARNLVSWTSMISGYSQNKREREAMGLYIEMLDSGVFPDEFTLGSVVRACSALVDDELGQQLHCHVIKSEKGADRIVQNALVSMYSKLGRIAEASVVFTKIRNKDLISWGSMIAGHAQQGLELEALDLFKEMLSIGAHHPNEFLFGSVFSACGALRQLGCGEELHGLCLKFGWAGDSCAGCSLTDMYAKCGKLDSARKAFYQIDSPDSIAWNSIISAFAYEGDPNEAMFFFSEMRDSGAKPDDLTVRCLLCAFKTPLSFVQGQVVHSYIVKIGFCTNLEVCNTLLAMYTKCSDISLVFDLFKEMNSKDFISWNTILTACLQHNQLEEVFRLLKPLNEYGCKLDQITLNILLSACSELAYLEMGYQIHSYALKVGLEADLMITNGLIDTYAKCGSLEDAGKLFMFVGNKYDVVLWSSLIVGYAQSGYGKEALDLFNDMKRLGIRPNHVTFVGVLSACSHVGLIDEGRHYFEKMESDYGVLPTREHYSCMVDLFARAGQLREAEAFINKMPFQPDVVVWKTLLASCRAQGNLEIGQRAAEGILRLDPFNSAAHVLLCNIYASAGRWHEFAELRKSMKTNGITKVPGKSWIKVNGHVRVFTVEDKSHPETEDMYRMLRELWWDMTEAGYKALTTWEMA</sequence>
<dbReference type="Pfam" id="PF01535">
    <property type="entry name" value="PPR"/>
    <property type="match status" value="3"/>
</dbReference>
<feature type="repeat" description="PPR" evidence="2">
    <location>
        <begin position="556"/>
        <end position="590"/>
    </location>
</feature>
<evidence type="ECO:0000313" key="4">
    <source>
        <dbReference type="Proteomes" id="UP000652761"/>
    </source>
</evidence>
<gene>
    <name evidence="3" type="ORF">Taro_049872</name>
</gene>
<dbReference type="Pfam" id="PF13041">
    <property type="entry name" value="PPR_2"/>
    <property type="match status" value="4"/>
</dbReference>
<evidence type="ECO:0000256" key="2">
    <source>
        <dbReference type="PROSITE-ProRule" id="PRU00708"/>
    </source>
</evidence>
<dbReference type="FunFam" id="1.25.40.10:FF:000366">
    <property type="entry name" value="Pentatricopeptide (PPR) repeat-containing protein"/>
    <property type="match status" value="1"/>
</dbReference>
<proteinExistence type="predicted"/>
<dbReference type="InterPro" id="IPR046848">
    <property type="entry name" value="E_motif"/>
</dbReference>
<feature type="repeat" description="PPR" evidence="2">
    <location>
        <begin position="454"/>
        <end position="488"/>
    </location>
</feature>
<evidence type="ECO:0000256" key="1">
    <source>
        <dbReference type="ARBA" id="ARBA00022737"/>
    </source>
</evidence>
<reference evidence="3" key="1">
    <citation type="submission" date="2017-07" db="EMBL/GenBank/DDBJ databases">
        <title>Taro Niue Genome Assembly and Annotation.</title>
        <authorList>
            <person name="Atibalentja N."/>
            <person name="Keating K."/>
            <person name="Fields C.J."/>
        </authorList>
    </citation>
    <scope>NUCLEOTIDE SEQUENCE</scope>
    <source>
        <strain evidence="3">Niue_2</strain>
        <tissue evidence="3">Leaf</tissue>
    </source>
</reference>
<dbReference type="Pfam" id="PF20431">
    <property type="entry name" value="E_motif"/>
    <property type="match status" value="1"/>
</dbReference>
<dbReference type="Gene3D" id="1.25.40.10">
    <property type="entry name" value="Tetratricopeptide repeat domain"/>
    <property type="match status" value="5"/>
</dbReference>
<keyword evidence="1" id="KW-0677">Repeat</keyword>
<dbReference type="FunFam" id="1.25.40.10:FF:000196">
    <property type="entry name" value="Pentatricopeptide repeat-containing protein At4g14850"/>
    <property type="match status" value="1"/>
</dbReference>
<dbReference type="InterPro" id="IPR011990">
    <property type="entry name" value="TPR-like_helical_dom_sf"/>
</dbReference>
<dbReference type="FunFam" id="1.25.40.10:FF:000344">
    <property type="entry name" value="Pentatricopeptide repeat-containing protein"/>
    <property type="match status" value="1"/>
</dbReference>
<protein>
    <submittedName>
        <fullName evidence="3">Uncharacterized protein</fullName>
    </submittedName>
</protein>
<evidence type="ECO:0000313" key="3">
    <source>
        <dbReference type="EMBL" id="MQM16910.1"/>
    </source>
</evidence>
<dbReference type="GO" id="GO:0003723">
    <property type="term" value="F:RNA binding"/>
    <property type="evidence" value="ECO:0007669"/>
    <property type="project" value="InterPro"/>
</dbReference>
<dbReference type="AlphaFoldDB" id="A0A843XCB7"/>
<feature type="repeat" description="PPR" evidence="2">
    <location>
        <begin position="119"/>
        <end position="149"/>
    </location>
</feature>
<dbReference type="PROSITE" id="PS51375">
    <property type="entry name" value="PPR"/>
    <property type="match status" value="6"/>
</dbReference>
<accession>A0A843XCB7</accession>
<name>A0A843XCB7_COLES</name>
<keyword evidence="4" id="KW-1185">Reference proteome</keyword>
<dbReference type="Proteomes" id="UP000652761">
    <property type="component" value="Unassembled WGS sequence"/>
</dbReference>
<comment type="caution">
    <text evidence="3">The sequence shown here is derived from an EMBL/GenBank/DDBJ whole genome shotgun (WGS) entry which is preliminary data.</text>
</comment>
<dbReference type="OrthoDB" id="185373at2759"/>
<dbReference type="InterPro" id="IPR046960">
    <property type="entry name" value="PPR_At4g14850-like_plant"/>
</dbReference>
<dbReference type="PANTHER" id="PTHR47926">
    <property type="entry name" value="PENTATRICOPEPTIDE REPEAT-CONTAINING PROTEIN"/>
    <property type="match status" value="1"/>
</dbReference>